<gene>
    <name evidence="2" type="ORF">J2751_002133</name>
</gene>
<accession>A0A8T4GFX2</accession>
<keyword evidence="3" id="KW-1185">Reference proteome</keyword>
<dbReference type="EMBL" id="JAGGKQ010000015">
    <property type="protein sequence ID" value="MBP1923096.1"/>
    <property type="molecule type" value="Genomic_DNA"/>
</dbReference>
<evidence type="ECO:0000313" key="3">
    <source>
        <dbReference type="Proteomes" id="UP000823588"/>
    </source>
</evidence>
<feature type="region of interest" description="Disordered" evidence="1">
    <location>
        <begin position="1"/>
        <end position="40"/>
    </location>
</feature>
<feature type="compositionally biased region" description="Polar residues" evidence="1">
    <location>
        <begin position="29"/>
        <end position="40"/>
    </location>
</feature>
<comment type="caution">
    <text evidence="2">The sequence shown here is derived from an EMBL/GenBank/DDBJ whole genome shotgun (WGS) entry which is preliminary data.</text>
</comment>
<name>A0A8T4GFX2_9EURY</name>
<dbReference type="Proteomes" id="UP000823588">
    <property type="component" value="Unassembled WGS sequence"/>
</dbReference>
<sequence length="40" mass="4450">MSKLFPSILPTQENDDEEEDEEISGAYDQDNTNESGENTG</sequence>
<evidence type="ECO:0000256" key="1">
    <source>
        <dbReference type="SAM" id="MobiDB-lite"/>
    </source>
</evidence>
<evidence type="ECO:0000313" key="2">
    <source>
        <dbReference type="EMBL" id="MBP1923096.1"/>
    </source>
</evidence>
<dbReference type="AlphaFoldDB" id="A0A8T4GFX2"/>
<proteinExistence type="predicted"/>
<organism evidence="2 3">
    <name type="scientific">Halorubrum alkaliphilum</name>
    <dbReference type="NCBI Taxonomy" id="261290"/>
    <lineage>
        <taxon>Archaea</taxon>
        <taxon>Methanobacteriati</taxon>
        <taxon>Methanobacteriota</taxon>
        <taxon>Stenosarchaea group</taxon>
        <taxon>Halobacteria</taxon>
        <taxon>Halobacteriales</taxon>
        <taxon>Haloferacaceae</taxon>
        <taxon>Halorubrum</taxon>
    </lineage>
</organism>
<feature type="compositionally biased region" description="Acidic residues" evidence="1">
    <location>
        <begin position="13"/>
        <end position="23"/>
    </location>
</feature>
<protein>
    <submittedName>
        <fullName evidence="2">Uncharacterized protein</fullName>
    </submittedName>
</protein>
<reference evidence="2" key="1">
    <citation type="submission" date="2021-03" db="EMBL/GenBank/DDBJ databases">
        <title>Genomic Encyclopedia of Type Strains, Phase IV (KMG-IV): sequencing the most valuable type-strain genomes for metagenomic binning, comparative biology and taxonomic classification.</title>
        <authorList>
            <person name="Goeker M."/>
        </authorList>
    </citation>
    <scope>NUCLEOTIDE SEQUENCE</scope>
    <source>
        <strain evidence="2">DSM 23564</strain>
    </source>
</reference>